<feature type="signal peptide" evidence="5">
    <location>
        <begin position="1"/>
        <end position="28"/>
    </location>
</feature>
<evidence type="ECO:0000313" key="7">
    <source>
        <dbReference type="Proteomes" id="UP000198588"/>
    </source>
</evidence>
<evidence type="ECO:0000256" key="4">
    <source>
        <dbReference type="ARBA" id="ARBA00022764"/>
    </source>
</evidence>
<dbReference type="EMBL" id="FMXM01000015">
    <property type="protein sequence ID" value="SDA90981.1"/>
    <property type="molecule type" value="Genomic_DNA"/>
</dbReference>
<dbReference type="AlphaFoldDB" id="A0A1G5Z859"/>
<dbReference type="Pfam" id="PF01547">
    <property type="entry name" value="SBP_bac_1"/>
    <property type="match status" value="1"/>
</dbReference>
<sequence>MKRSLQVVAVTVAAISSSFGLSMSGSSAASPAVAADPNAKVEYSGTLSILTKFGLQQLSPYFVNLAQDYEKLHPGVKVELIQESDDSVKGKTKTLVASNSLPDIYFSWTGSWGGNFVRGNRAVDLSKVIGPDTDWGKTLSPAAVKSFEYNGKLYGIPLYQDAKFMGYNKQVFGKLGLKAPANFEELLTSCDTIRKSGATPISLGNKEAWPAIHYAGQLLAYNVPQATLERDFDPATAEYSDPGYVAALKQFSQLVERCTDGAGVNGTSYASALQAFTNAQSAMYYQEIIEFDQAATPDSALKPADFGFFKLPVPDGAKGDPKSIEGAPEGYMINAASKNIPLAIDFMKFVTSKENAQVLSAPPYGQPSATIGGASEKNMSVAVVDGLKEINAASFLMPWLDTANPPRVAAVWLSGLQALAGGSMTPEQVMDEVRKTASAAK</sequence>
<accession>A0A1G5Z859</accession>
<comment type="similarity">
    <text evidence="2">Belongs to the bacterial solute-binding protein 1 family.</text>
</comment>
<proteinExistence type="inferred from homology"/>
<evidence type="ECO:0000256" key="5">
    <source>
        <dbReference type="SAM" id="SignalP"/>
    </source>
</evidence>
<protein>
    <submittedName>
        <fullName evidence="6">Raffinose/stachyose/melibiose transport system substrate-binding protein</fullName>
    </submittedName>
</protein>
<dbReference type="PANTHER" id="PTHR43649:SF29">
    <property type="entry name" value="OSMOPROTECTIVE COMPOUNDS-BINDING PROTEIN GGTB"/>
    <property type="match status" value="1"/>
</dbReference>
<comment type="subcellular location">
    <subcellularLocation>
        <location evidence="1">Periplasm</location>
    </subcellularLocation>
</comment>
<dbReference type="GO" id="GO:0042597">
    <property type="term" value="C:periplasmic space"/>
    <property type="evidence" value="ECO:0007669"/>
    <property type="project" value="UniProtKB-SubCell"/>
</dbReference>
<dbReference type="PANTHER" id="PTHR43649">
    <property type="entry name" value="ARABINOSE-BINDING PROTEIN-RELATED"/>
    <property type="match status" value="1"/>
</dbReference>
<dbReference type="OrthoDB" id="9798191at2"/>
<keyword evidence="5" id="KW-0732">Signal</keyword>
<evidence type="ECO:0000256" key="1">
    <source>
        <dbReference type="ARBA" id="ARBA00004418"/>
    </source>
</evidence>
<keyword evidence="3" id="KW-0813">Transport</keyword>
<reference evidence="6 7" key="1">
    <citation type="submission" date="2016-10" db="EMBL/GenBank/DDBJ databases">
        <authorList>
            <person name="de Groot N.N."/>
        </authorList>
    </citation>
    <scope>NUCLEOTIDE SEQUENCE [LARGE SCALE GENOMIC DNA]</scope>
    <source>
        <strain evidence="6 7">CGMCC 1.12097</strain>
    </source>
</reference>
<evidence type="ECO:0000256" key="2">
    <source>
        <dbReference type="ARBA" id="ARBA00008520"/>
    </source>
</evidence>
<gene>
    <name evidence="6" type="ORF">SAMN02927914_04413</name>
</gene>
<dbReference type="Gene3D" id="3.40.190.10">
    <property type="entry name" value="Periplasmic binding protein-like II"/>
    <property type="match status" value="2"/>
</dbReference>
<dbReference type="InterPro" id="IPR006059">
    <property type="entry name" value="SBP"/>
</dbReference>
<organism evidence="6 7">
    <name type="scientific">Mesorhizobium qingshengii</name>
    <dbReference type="NCBI Taxonomy" id="1165689"/>
    <lineage>
        <taxon>Bacteria</taxon>
        <taxon>Pseudomonadati</taxon>
        <taxon>Pseudomonadota</taxon>
        <taxon>Alphaproteobacteria</taxon>
        <taxon>Hyphomicrobiales</taxon>
        <taxon>Phyllobacteriaceae</taxon>
        <taxon>Mesorhizobium</taxon>
    </lineage>
</organism>
<name>A0A1G5Z859_9HYPH</name>
<dbReference type="SUPFAM" id="SSF53850">
    <property type="entry name" value="Periplasmic binding protein-like II"/>
    <property type="match status" value="1"/>
</dbReference>
<evidence type="ECO:0000313" key="6">
    <source>
        <dbReference type="EMBL" id="SDA90981.1"/>
    </source>
</evidence>
<feature type="chain" id="PRO_5011506057" evidence="5">
    <location>
        <begin position="29"/>
        <end position="441"/>
    </location>
</feature>
<dbReference type="Proteomes" id="UP000198588">
    <property type="component" value="Unassembled WGS sequence"/>
</dbReference>
<dbReference type="STRING" id="1165689.SAMN02927914_04413"/>
<evidence type="ECO:0000256" key="3">
    <source>
        <dbReference type="ARBA" id="ARBA00022448"/>
    </source>
</evidence>
<keyword evidence="4" id="KW-0574">Periplasm</keyword>
<dbReference type="InterPro" id="IPR050490">
    <property type="entry name" value="Bact_solute-bd_prot1"/>
</dbReference>